<comment type="function">
    <text evidence="10">Part of the ABC transporter complex hrt involved in hemin import. Responsible for the translocation of the substrate across the membrane.</text>
</comment>
<dbReference type="PANTHER" id="PTHR43738:SF1">
    <property type="entry name" value="HEMIN TRANSPORT SYSTEM PERMEASE PROTEIN HRTB-RELATED"/>
    <property type="match status" value="1"/>
</dbReference>
<comment type="subunit">
    <text evidence="3">The complex is composed of two ATP-binding proteins (HrtA), two transmembrane proteins (HrtB) and a solute-binding protein.</text>
</comment>
<evidence type="ECO:0000256" key="2">
    <source>
        <dbReference type="ARBA" id="ARBA00008697"/>
    </source>
</evidence>
<dbReference type="OrthoDB" id="6313at2"/>
<feature type="transmembrane region" description="Helical" evidence="11">
    <location>
        <begin position="21"/>
        <end position="43"/>
    </location>
</feature>
<keyword evidence="5" id="KW-0813">Transport</keyword>
<evidence type="ECO:0000256" key="8">
    <source>
        <dbReference type="ARBA" id="ARBA00022989"/>
    </source>
</evidence>
<keyword evidence="6" id="KW-1003">Cell membrane</keyword>
<organism evidence="14 15">
    <name type="scientific">Parvimonas micra</name>
    <dbReference type="NCBI Taxonomy" id="33033"/>
    <lineage>
        <taxon>Bacteria</taxon>
        <taxon>Bacillati</taxon>
        <taxon>Bacillota</taxon>
        <taxon>Tissierellia</taxon>
        <taxon>Tissierellales</taxon>
        <taxon>Peptoniphilaceae</taxon>
        <taxon>Parvimonas</taxon>
    </lineage>
</organism>
<dbReference type="Proteomes" id="UP000031386">
    <property type="component" value="Chromosome"/>
</dbReference>
<feature type="transmembrane region" description="Helical" evidence="11">
    <location>
        <begin position="359"/>
        <end position="383"/>
    </location>
</feature>
<evidence type="ECO:0000256" key="4">
    <source>
        <dbReference type="ARBA" id="ARBA00016962"/>
    </source>
</evidence>
<evidence type="ECO:0000256" key="1">
    <source>
        <dbReference type="ARBA" id="ARBA00004651"/>
    </source>
</evidence>
<evidence type="ECO:0000256" key="10">
    <source>
        <dbReference type="ARBA" id="ARBA00024973"/>
    </source>
</evidence>
<dbReference type="PANTHER" id="PTHR43738">
    <property type="entry name" value="ABC TRANSPORTER, MEMBRANE PROTEIN"/>
    <property type="match status" value="1"/>
</dbReference>
<evidence type="ECO:0000259" key="13">
    <source>
        <dbReference type="Pfam" id="PF12704"/>
    </source>
</evidence>
<keyword evidence="7 11" id="KW-0812">Transmembrane</keyword>
<sequence length="402" mass="44803">MSNRKIDIKFLAKENIRKKPLRSISLISIIAIFVLFLFCGTILSSSISGGVNNLSNRLGADIIIVPEGYKANIESVLLKGEPSEFYLPNDTLEKIKKIEGIESATPQLYVATLSASCCSYPVQIIGIDYDSDFLIKPWLQKTLKRELKDGEVIVGNHIVGEKNSKVKFFEEELDIVGKLEQTGMGFDATVFVNMKTARRLARASERIQKNPASEGEKISTILLKLKPNYSASEVSNKIMKEYAKDGIFAMFSKKFVNEVSSNLKVISSYIYISIAVIWLMSMILLAVVFSVIVNERKKELSILRVLGASKKKLSKIIMYESLYIGFYGSILGIIVGIISVFSIIPIIQKRLNLPFLTPSMLNLLLVSIFSLFVGTMVGCLSSLNATRKISKTDAYLTMREND</sequence>
<dbReference type="AlphaFoldDB" id="A0A0B4S0P5"/>
<dbReference type="GO" id="GO:0005886">
    <property type="term" value="C:plasma membrane"/>
    <property type="evidence" value="ECO:0007669"/>
    <property type="project" value="UniProtKB-SubCell"/>
</dbReference>
<evidence type="ECO:0000313" key="15">
    <source>
        <dbReference type="Proteomes" id="UP000031386"/>
    </source>
</evidence>
<evidence type="ECO:0000256" key="6">
    <source>
        <dbReference type="ARBA" id="ARBA00022475"/>
    </source>
</evidence>
<feature type="transmembrane region" description="Helical" evidence="11">
    <location>
        <begin position="322"/>
        <end position="347"/>
    </location>
</feature>
<evidence type="ECO:0000313" key="14">
    <source>
        <dbReference type="EMBL" id="AIZ36432.1"/>
    </source>
</evidence>
<accession>A0A0B4S0P5</accession>
<dbReference type="KEGG" id="pmic:NW74_03305"/>
<dbReference type="EMBL" id="CP009761">
    <property type="protein sequence ID" value="AIZ36432.1"/>
    <property type="molecule type" value="Genomic_DNA"/>
</dbReference>
<evidence type="ECO:0000259" key="12">
    <source>
        <dbReference type="Pfam" id="PF02687"/>
    </source>
</evidence>
<evidence type="ECO:0000256" key="7">
    <source>
        <dbReference type="ARBA" id="ARBA00022692"/>
    </source>
</evidence>
<dbReference type="RefSeq" id="WP_041953803.1">
    <property type="nucleotide sequence ID" value="NZ_BHYQ01000003.1"/>
</dbReference>
<dbReference type="STRING" id="33033.NW74_03305"/>
<evidence type="ECO:0000256" key="3">
    <source>
        <dbReference type="ARBA" id="ARBA00011131"/>
    </source>
</evidence>
<dbReference type="InterPro" id="IPR051125">
    <property type="entry name" value="ABC-4/HrtB_transporter"/>
</dbReference>
<keyword evidence="9 11" id="KW-0472">Membrane</keyword>
<protein>
    <recommendedName>
        <fullName evidence="4">Putative hemin transport system permease protein HrtB</fullName>
    </recommendedName>
</protein>
<dbReference type="InterPro" id="IPR025857">
    <property type="entry name" value="MacB_PCD"/>
</dbReference>
<keyword evidence="8 11" id="KW-1133">Transmembrane helix</keyword>
<evidence type="ECO:0000256" key="11">
    <source>
        <dbReference type="SAM" id="Phobius"/>
    </source>
</evidence>
<dbReference type="Pfam" id="PF02687">
    <property type="entry name" value="FtsX"/>
    <property type="match status" value="1"/>
</dbReference>
<dbReference type="Pfam" id="PF12704">
    <property type="entry name" value="MacB_PCD"/>
    <property type="match status" value="1"/>
</dbReference>
<keyword evidence="15" id="KW-1185">Reference proteome</keyword>
<comment type="similarity">
    <text evidence="2">Belongs to the ABC-4 integral membrane protein family. HrtB subfamily.</text>
</comment>
<proteinExistence type="inferred from homology"/>
<evidence type="ECO:0000256" key="9">
    <source>
        <dbReference type="ARBA" id="ARBA00023136"/>
    </source>
</evidence>
<name>A0A0B4S0P5_9FIRM</name>
<evidence type="ECO:0000256" key="5">
    <source>
        <dbReference type="ARBA" id="ARBA00022448"/>
    </source>
</evidence>
<dbReference type="InterPro" id="IPR003838">
    <property type="entry name" value="ABC3_permease_C"/>
</dbReference>
<comment type="subcellular location">
    <subcellularLocation>
        <location evidence="1">Cell membrane</location>
        <topology evidence="1">Multi-pass membrane protein</topology>
    </subcellularLocation>
</comment>
<feature type="transmembrane region" description="Helical" evidence="11">
    <location>
        <begin position="269"/>
        <end position="293"/>
    </location>
</feature>
<reference evidence="14 15" key="1">
    <citation type="submission" date="2014-10" db="EMBL/GenBank/DDBJ databases">
        <title>Complete genome sequence of Parvimonas micra KCOM 1535 (= ChDC B708).</title>
        <authorList>
            <person name="Kook J.-K."/>
            <person name="Park S.-N."/>
            <person name="Lim Y.K."/>
            <person name="Roh H."/>
        </authorList>
    </citation>
    <scope>NUCLEOTIDE SEQUENCE [LARGE SCALE GENOMIC DNA]</scope>
    <source>
        <strain evidence="15">KCOM 1535 / ChDC B708</strain>
    </source>
</reference>
<gene>
    <name evidence="14" type="ORF">NW74_03305</name>
</gene>
<feature type="domain" description="MacB-like periplasmic core" evidence="13">
    <location>
        <begin position="30"/>
        <end position="238"/>
    </location>
</feature>
<feature type="domain" description="ABC3 transporter permease C-terminal" evidence="12">
    <location>
        <begin position="272"/>
        <end position="387"/>
    </location>
</feature>